<dbReference type="InterPro" id="IPR008250">
    <property type="entry name" value="ATPase_P-typ_transduc_dom_A_sf"/>
</dbReference>
<dbReference type="InterPro" id="IPR023214">
    <property type="entry name" value="HAD_sf"/>
</dbReference>
<keyword evidence="5" id="KW-1278">Translocase</keyword>
<dbReference type="SMART" id="SM00831">
    <property type="entry name" value="Cation_ATPase_N"/>
    <property type="match status" value="1"/>
</dbReference>
<feature type="transmembrane region" description="Helical" evidence="8">
    <location>
        <begin position="791"/>
        <end position="813"/>
    </location>
</feature>
<dbReference type="SFLD" id="SFLDF00027">
    <property type="entry name" value="p-type_atpase"/>
    <property type="match status" value="1"/>
</dbReference>
<comment type="subcellular location">
    <subcellularLocation>
        <location evidence="1">Membrane</location>
        <topology evidence="1">Multi-pass membrane protein</topology>
    </subcellularLocation>
</comment>
<dbReference type="Gene3D" id="2.70.150.10">
    <property type="entry name" value="Calcium-transporting ATPase, cytoplasmic transduction domain A"/>
    <property type="match status" value="1"/>
</dbReference>
<dbReference type="EMBL" id="GG745330">
    <property type="protein sequence ID" value="KNE56773.1"/>
    <property type="molecule type" value="Genomic_DNA"/>
</dbReference>
<dbReference type="InterPro" id="IPR001757">
    <property type="entry name" value="P_typ_ATPase"/>
</dbReference>
<evidence type="ECO:0000256" key="6">
    <source>
        <dbReference type="ARBA" id="ARBA00022989"/>
    </source>
</evidence>
<dbReference type="GO" id="GO:0016887">
    <property type="term" value="F:ATP hydrolysis activity"/>
    <property type="evidence" value="ECO:0007669"/>
    <property type="project" value="InterPro"/>
</dbReference>
<dbReference type="Gene3D" id="1.20.1110.10">
    <property type="entry name" value="Calcium-transporting ATPase, transmembrane domain"/>
    <property type="match status" value="1"/>
</dbReference>
<reference evidence="11" key="2">
    <citation type="submission" date="2009-11" db="EMBL/GenBank/DDBJ databases">
        <title>The Genome Sequence of Allomyces macrogynus strain ATCC 38327.</title>
        <authorList>
            <consortium name="The Broad Institute Genome Sequencing Platform"/>
            <person name="Russ C."/>
            <person name="Cuomo C."/>
            <person name="Shea T."/>
            <person name="Young S.K."/>
            <person name="Zeng Q."/>
            <person name="Koehrsen M."/>
            <person name="Haas B."/>
            <person name="Borodovsky M."/>
            <person name="Guigo R."/>
            <person name="Alvarado L."/>
            <person name="Berlin A."/>
            <person name="Borenstein D."/>
            <person name="Chen Z."/>
            <person name="Engels R."/>
            <person name="Freedman E."/>
            <person name="Gellesch M."/>
            <person name="Goldberg J."/>
            <person name="Griggs A."/>
            <person name="Gujja S."/>
            <person name="Heiman D."/>
            <person name="Hepburn T."/>
            <person name="Howarth C."/>
            <person name="Jen D."/>
            <person name="Larson L."/>
            <person name="Lewis B."/>
            <person name="Mehta T."/>
            <person name="Park D."/>
            <person name="Pearson M."/>
            <person name="Roberts A."/>
            <person name="Saif S."/>
            <person name="Shenoy N."/>
            <person name="Sisk P."/>
            <person name="Stolte C."/>
            <person name="Sykes S."/>
            <person name="Walk T."/>
            <person name="White J."/>
            <person name="Yandava C."/>
            <person name="Burger G."/>
            <person name="Gray M.W."/>
            <person name="Holland P.W.H."/>
            <person name="King N."/>
            <person name="Lang F.B.F."/>
            <person name="Roger A.J."/>
            <person name="Ruiz-Trillo I."/>
            <person name="Lander E."/>
            <person name="Nusbaum C."/>
        </authorList>
    </citation>
    <scope>NUCLEOTIDE SEQUENCE [LARGE SCALE GENOMIC DNA]</scope>
    <source>
        <strain evidence="11">ATCC 38327</strain>
    </source>
</reference>
<evidence type="ECO:0000256" key="7">
    <source>
        <dbReference type="ARBA" id="ARBA00023136"/>
    </source>
</evidence>
<evidence type="ECO:0000313" key="10">
    <source>
        <dbReference type="EMBL" id="KNE56773.1"/>
    </source>
</evidence>
<dbReference type="SUPFAM" id="SSF56784">
    <property type="entry name" value="HAD-like"/>
    <property type="match status" value="1"/>
</dbReference>
<sequence>MNSLQRGRLATTPDDGADVTARIREPATVHAADTDVKASSSPTSPEKDRLVVHVDGVHASTHVENATRWYEHDIATVARLLDTDLVVGLSPDEAARRLAEYGLNDLGGDNGPSALRVLISNLVNPMNGILAVALVIALIARDWVEGAVLVVVILTNTLLGFRQEYKSEKTMEALRKLASPTATVIRGGAAPTVIAAPLLVPGDLVLLTEGDQVPADMRVIDAVNLAATEALLTGEPIAVRKSIDPITPRAGMPANTVLPLGDQVCMAFKSTTVAYGRGKGLVTATGMQSAIGAMAAQVAAGAKARAEAKTPLERSMMRMMMVCLGVALVLGVIVFAVNKWAFDDTQVLLYAIATAVAILPEGLPAVVTVTMSFGVSTMAKQRAIVRRLVSLEALGQVTHICSDKTGTLTEGTMAAVAGWVLGAQITITGAFHAVGGIEGLSRVALEPVLRVMGLCHTCSITLDKTTSMYSGTGDTTEIALAVAAHRHGVTKESVEGVEFLAEYPFDATLKCMSVVYRDLAANQFAIMTKGAVEAIVARSASYQVADAAMAHAAGHAGETAATVHALTPEYVTNEIMPRAEAMAAQGLRVLALAHRSLAITGTNELKLQEPALRSEYERDLVFLGLVGIMDPPRPETAGAVAACQTAGIVVHMITGDHPVTAAAIAKQIGLLSPADAANPARVMVAPQWDALTDEQVDAMDELPLVLARCSPETKVKMIQALHRRGQIVAMTGDGVNDAPAISYADVGIAMGLGGADVTKQASDLTLTDDCFATIVQAIAQGRRIFSNIQKFTLHLLSGNVSEVVALIIGLVFADGNGSPIFPMSPIQILWINLVTSSPIALALAVEPADDDVMRVAPRRHGVFTHELMTDTFVYGVVMGGFTLVQFVAVAYLHAVNPLNTIVPTASCNKVFTPECEVVFRARAVAFVTLSLLLLVHGLNCRSPRTSVVHTIWRDAKVLVIAMVVGLVVIVPLPYLPAVNTKVFQHAPFDYEWGYIAATLAVFMLVAEAYKAAKRAWWRVPAAVTVARDDGDVPGAIVLER</sequence>
<name>A0A0L0S2K4_ALLM3</name>
<dbReference type="AlphaFoldDB" id="A0A0L0S2K4"/>
<dbReference type="InterPro" id="IPR023298">
    <property type="entry name" value="ATPase_P-typ_TM_dom_sf"/>
</dbReference>
<dbReference type="FunFam" id="3.40.50.1000:FF:000001">
    <property type="entry name" value="Phospholipid-transporting ATPase IC"/>
    <property type="match status" value="1"/>
</dbReference>
<dbReference type="PRINTS" id="PR00119">
    <property type="entry name" value="CATATPASE"/>
</dbReference>
<dbReference type="InterPro" id="IPR018303">
    <property type="entry name" value="ATPase_P-typ_P_site"/>
</dbReference>
<dbReference type="PRINTS" id="PR00121">
    <property type="entry name" value="NAKATPASE"/>
</dbReference>
<feature type="domain" description="Cation-transporting P-type ATPase N-terminal" evidence="9">
    <location>
        <begin position="68"/>
        <end position="142"/>
    </location>
</feature>
<dbReference type="SFLD" id="SFLDS00003">
    <property type="entry name" value="Haloacid_Dehalogenase"/>
    <property type="match status" value="1"/>
</dbReference>
<feature type="transmembrane region" description="Helical" evidence="8">
    <location>
        <begin position="347"/>
        <end position="373"/>
    </location>
</feature>
<feature type="transmembrane region" description="Helical" evidence="8">
    <location>
        <begin position="872"/>
        <end position="894"/>
    </location>
</feature>
<keyword evidence="2 8" id="KW-0812">Transmembrane</keyword>
<dbReference type="SUPFAM" id="SSF81665">
    <property type="entry name" value="Calcium ATPase, transmembrane domain M"/>
    <property type="match status" value="1"/>
</dbReference>
<dbReference type="SFLD" id="SFLDG00002">
    <property type="entry name" value="C1.7:_P-type_atpase_like"/>
    <property type="match status" value="1"/>
</dbReference>
<dbReference type="PANTHER" id="PTHR42861">
    <property type="entry name" value="CALCIUM-TRANSPORTING ATPASE"/>
    <property type="match status" value="1"/>
</dbReference>
<dbReference type="InterPro" id="IPR004014">
    <property type="entry name" value="ATPase_P-typ_cation-transptr_N"/>
</dbReference>
<dbReference type="Pfam" id="PF00690">
    <property type="entry name" value="Cation_ATPase_N"/>
    <property type="match status" value="1"/>
</dbReference>
<dbReference type="Gene3D" id="3.40.1110.10">
    <property type="entry name" value="Calcium-transporting ATPase, cytoplasmic domain N"/>
    <property type="match status" value="1"/>
</dbReference>
<dbReference type="OMA" id="NGQEYSM"/>
<evidence type="ECO:0000313" key="11">
    <source>
        <dbReference type="Proteomes" id="UP000054350"/>
    </source>
</evidence>
<dbReference type="InterPro" id="IPR023299">
    <property type="entry name" value="ATPase_P-typ_cyto_dom_N"/>
</dbReference>
<organism evidence="10 11">
    <name type="scientific">Allomyces macrogynus (strain ATCC 38327)</name>
    <name type="common">Allomyces javanicus var. macrogynus</name>
    <dbReference type="NCBI Taxonomy" id="578462"/>
    <lineage>
        <taxon>Eukaryota</taxon>
        <taxon>Fungi</taxon>
        <taxon>Fungi incertae sedis</taxon>
        <taxon>Blastocladiomycota</taxon>
        <taxon>Blastocladiomycetes</taxon>
        <taxon>Blastocladiales</taxon>
        <taxon>Blastocladiaceae</taxon>
        <taxon>Allomyces</taxon>
    </lineage>
</organism>
<dbReference type="InterPro" id="IPR059000">
    <property type="entry name" value="ATPase_P-type_domA"/>
</dbReference>
<feature type="transmembrane region" description="Helical" evidence="8">
    <location>
        <begin position="122"/>
        <end position="140"/>
    </location>
</feature>
<dbReference type="Proteomes" id="UP000054350">
    <property type="component" value="Unassembled WGS sequence"/>
</dbReference>
<dbReference type="Gene3D" id="3.40.50.1000">
    <property type="entry name" value="HAD superfamily/HAD-like"/>
    <property type="match status" value="1"/>
</dbReference>
<feature type="transmembrane region" description="Helical" evidence="8">
    <location>
        <begin position="955"/>
        <end position="972"/>
    </location>
</feature>
<evidence type="ECO:0000256" key="3">
    <source>
        <dbReference type="ARBA" id="ARBA00022741"/>
    </source>
</evidence>
<feature type="transmembrane region" description="Helical" evidence="8">
    <location>
        <begin position="992"/>
        <end position="1009"/>
    </location>
</feature>
<dbReference type="OrthoDB" id="116380at2759"/>
<keyword evidence="7 8" id="KW-0472">Membrane</keyword>
<dbReference type="InterPro" id="IPR044492">
    <property type="entry name" value="P_typ_ATPase_HD_dom"/>
</dbReference>
<feature type="transmembrane region" description="Helical" evidence="8">
    <location>
        <begin position="319"/>
        <end position="341"/>
    </location>
</feature>
<dbReference type="Pfam" id="PF00689">
    <property type="entry name" value="Cation_ATPase_C"/>
    <property type="match status" value="1"/>
</dbReference>
<keyword evidence="11" id="KW-1185">Reference proteome</keyword>
<dbReference type="STRING" id="578462.A0A0L0S2K4"/>
<dbReference type="SUPFAM" id="SSF81653">
    <property type="entry name" value="Calcium ATPase, transduction domain A"/>
    <property type="match status" value="1"/>
</dbReference>
<reference evidence="10 11" key="1">
    <citation type="submission" date="2009-11" db="EMBL/GenBank/DDBJ databases">
        <title>Annotation of Allomyces macrogynus ATCC 38327.</title>
        <authorList>
            <consortium name="The Broad Institute Genome Sequencing Platform"/>
            <person name="Russ C."/>
            <person name="Cuomo C."/>
            <person name="Burger G."/>
            <person name="Gray M.W."/>
            <person name="Holland P.W.H."/>
            <person name="King N."/>
            <person name="Lang F.B.F."/>
            <person name="Roger A.J."/>
            <person name="Ruiz-Trillo I."/>
            <person name="Young S.K."/>
            <person name="Zeng Q."/>
            <person name="Gargeya S."/>
            <person name="Fitzgerald M."/>
            <person name="Haas B."/>
            <person name="Abouelleil A."/>
            <person name="Alvarado L."/>
            <person name="Arachchi H.M."/>
            <person name="Berlin A."/>
            <person name="Chapman S.B."/>
            <person name="Gearin G."/>
            <person name="Goldberg J."/>
            <person name="Griggs A."/>
            <person name="Gujja S."/>
            <person name="Hansen M."/>
            <person name="Heiman D."/>
            <person name="Howarth C."/>
            <person name="Larimer J."/>
            <person name="Lui A."/>
            <person name="MacDonald P.J.P."/>
            <person name="McCowen C."/>
            <person name="Montmayeur A."/>
            <person name="Murphy C."/>
            <person name="Neiman D."/>
            <person name="Pearson M."/>
            <person name="Priest M."/>
            <person name="Roberts A."/>
            <person name="Saif S."/>
            <person name="Shea T."/>
            <person name="Sisk P."/>
            <person name="Stolte C."/>
            <person name="Sykes S."/>
            <person name="Wortman J."/>
            <person name="Nusbaum C."/>
            <person name="Birren B."/>
        </authorList>
    </citation>
    <scope>NUCLEOTIDE SEQUENCE [LARGE SCALE GENOMIC DNA]</scope>
    <source>
        <strain evidence="10 11">ATCC 38327</strain>
    </source>
</reference>
<protein>
    <submittedName>
        <fullName evidence="10">Potassium/sodium efflux P-type ATPase, fungal-type</fullName>
    </submittedName>
</protein>
<gene>
    <name evidence="10" type="ORF">AMAG_02549</name>
</gene>
<dbReference type="GO" id="GO:0030001">
    <property type="term" value="P:metal ion transport"/>
    <property type="evidence" value="ECO:0007669"/>
    <property type="project" value="UniProtKB-ARBA"/>
</dbReference>
<feature type="transmembrane region" description="Helical" evidence="8">
    <location>
        <begin position="825"/>
        <end position="845"/>
    </location>
</feature>
<dbReference type="Pfam" id="PF13246">
    <property type="entry name" value="Cation_ATPase"/>
    <property type="match status" value="1"/>
</dbReference>
<dbReference type="eggNOG" id="KOG0202">
    <property type="taxonomic scope" value="Eukaryota"/>
</dbReference>
<dbReference type="GO" id="GO:0016020">
    <property type="term" value="C:membrane"/>
    <property type="evidence" value="ECO:0007669"/>
    <property type="project" value="UniProtKB-SubCell"/>
</dbReference>
<keyword evidence="3" id="KW-0547">Nucleotide-binding</keyword>
<feature type="transmembrane region" description="Helical" evidence="8">
    <location>
        <begin position="146"/>
        <end position="161"/>
    </location>
</feature>
<evidence type="ECO:0000256" key="4">
    <source>
        <dbReference type="ARBA" id="ARBA00022840"/>
    </source>
</evidence>
<keyword evidence="4" id="KW-0067">ATP-binding</keyword>
<feature type="transmembrane region" description="Helical" evidence="8">
    <location>
        <begin position="917"/>
        <end position="935"/>
    </location>
</feature>
<evidence type="ECO:0000259" key="9">
    <source>
        <dbReference type="SMART" id="SM00831"/>
    </source>
</evidence>
<dbReference type="GO" id="GO:0005524">
    <property type="term" value="F:ATP binding"/>
    <property type="evidence" value="ECO:0007669"/>
    <property type="project" value="UniProtKB-KW"/>
</dbReference>
<dbReference type="InterPro" id="IPR036412">
    <property type="entry name" value="HAD-like_sf"/>
</dbReference>
<dbReference type="VEuPathDB" id="FungiDB:AMAG_02549"/>
<keyword evidence="6 8" id="KW-1133">Transmembrane helix</keyword>
<evidence type="ECO:0000256" key="5">
    <source>
        <dbReference type="ARBA" id="ARBA00022967"/>
    </source>
</evidence>
<proteinExistence type="predicted"/>
<dbReference type="NCBIfam" id="TIGR01494">
    <property type="entry name" value="ATPase_P-type"/>
    <property type="match status" value="2"/>
</dbReference>
<evidence type="ECO:0000256" key="1">
    <source>
        <dbReference type="ARBA" id="ARBA00004141"/>
    </source>
</evidence>
<evidence type="ECO:0000256" key="8">
    <source>
        <dbReference type="SAM" id="Phobius"/>
    </source>
</evidence>
<evidence type="ECO:0000256" key="2">
    <source>
        <dbReference type="ARBA" id="ARBA00022692"/>
    </source>
</evidence>
<dbReference type="SUPFAM" id="SSF81660">
    <property type="entry name" value="Metal cation-transporting ATPase, ATP-binding domain N"/>
    <property type="match status" value="1"/>
</dbReference>
<dbReference type="InterPro" id="IPR006068">
    <property type="entry name" value="ATPase_P-typ_cation-transptr_C"/>
</dbReference>
<dbReference type="PROSITE" id="PS00154">
    <property type="entry name" value="ATPASE_E1_E2"/>
    <property type="match status" value="1"/>
</dbReference>
<dbReference type="Pfam" id="PF00122">
    <property type="entry name" value="E1-E2_ATPase"/>
    <property type="match status" value="1"/>
</dbReference>
<accession>A0A0L0S2K4</accession>